<keyword evidence="15" id="KW-0469">Meiosis</keyword>
<evidence type="ECO:0000256" key="19">
    <source>
        <dbReference type="RuleBase" id="RU004020"/>
    </source>
</evidence>
<keyword evidence="14" id="KW-0539">Nucleus</keyword>
<evidence type="ECO:0000256" key="6">
    <source>
        <dbReference type="ARBA" id="ARBA00022491"/>
    </source>
</evidence>
<evidence type="ECO:0000256" key="3">
    <source>
        <dbReference type="ARBA" id="ARBA00006403"/>
    </source>
</evidence>
<evidence type="ECO:0000256" key="2">
    <source>
        <dbReference type="ARBA" id="ARBA00004286"/>
    </source>
</evidence>
<reference evidence="22" key="1">
    <citation type="submission" date="2025-08" db="UniProtKB">
        <authorList>
            <consortium name="Ensembl"/>
        </authorList>
    </citation>
    <scope>IDENTIFICATION</scope>
</reference>
<feature type="compositionally biased region" description="Polar residues" evidence="20">
    <location>
        <begin position="559"/>
        <end position="569"/>
    </location>
</feature>
<dbReference type="Ensembl" id="ENSACDT00005028319.1">
    <property type="protein sequence ID" value="ENSACDP00005023678.1"/>
    <property type="gene ID" value="ENSACDG00005017200.1"/>
</dbReference>
<evidence type="ECO:0000256" key="4">
    <source>
        <dbReference type="ARBA" id="ARBA00011182"/>
    </source>
</evidence>
<evidence type="ECO:0000256" key="13">
    <source>
        <dbReference type="ARBA" id="ARBA00023163"/>
    </source>
</evidence>
<dbReference type="GeneID" id="106041032"/>
<dbReference type="GO" id="GO:0043565">
    <property type="term" value="F:sequence-specific DNA binding"/>
    <property type="evidence" value="ECO:0007669"/>
    <property type="project" value="InterPro"/>
</dbReference>
<feature type="compositionally biased region" description="Polar residues" evidence="20">
    <location>
        <begin position="411"/>
        <end position="422"/>
    </location>
</feature>
<evidence type="ECO:0000313" key="23">
    <source>
        <dbReference type="Proteomes" id="UP000694521"/>
    </source>
</evidence>
<dbReference type="GO" id="GO:0005634">
    <property type="term" value="C:nucleus"/>
    <property type="evidence" value="ECO:0007669"/>
    <property type="project" value="UniProtKB-SubCell"/>
</dbReference>
<proteinExistence type="inferred from homology"/>
<evidence type="ECO:0000256" key="7">
    <source>
        <dbReference type="ARBA" id="ARBA00022553"/>
    </source>
</evidence>
<keyword evidence="6" id="KW-0678">Repressor</keyword>
<reference evidence="22" key="2">
    <citation type="submission" date="2025-09" db="UniProtKB">
        <authorList>
            <consortium name="Ensembl"/>
        </authorList>
    </citation>
    <scope>IDENTIFICATION</scope>
</reference>
<evidence type="ECO:0000256" key="8">
    <source>
        <dbReference type="ARBA" id="ARBA00022782"/>
    </source>
</evidence>
<evidence type="ECO:0000256" key="16">
    <source>
        <dbReference type="ARBA" id="ARBA00054015"/>
    </source>
</evidence>
<keyword evidence="9" id="KW-0744">Spermatogenesis</keyword>
<feature type="compositionally biased region" description="Gly residues" evidence="20">
    <location>
        <begin position="113"/>
        <end position="125"/>
    </location>
</feature>
<evidence type="ECO:0000256" key="17">
    <source>
        <dbReference type="ARBA" id="ARBA00070265"/>
    </source>
</evidence>
<keyword evidence="8" id="KW-0221">Differentiation</keyword>
<evidence type="ECO:0000256" key="11">
    <source>
        <dbReference type="ARBA" id="ARBA00023125"/>
    </source>
</evidence>
<organism evidence="22 23">
    <name type="scientific">Anser cygnoides</name>
    <name type="common">Swan goose</name>
    <dbReference type="NCBI Taxonomy" id="8845"/>
    <lineage>
        <taxon>Eukaryota</taxon>
        <taxon>Metazoa</taxon>
        <taxon>Chordata</taxon>
        <taxon>Craniata</taxon>
        <taxon>Vertebrata</taxon>
        <taxon>Euteleostomi</taxon>
        <taxon>Archelosauria</taxon>
        <taxon>Archosauria</taxon>
        <taxon>Dinosauria</taxon>
        <taxon>Saurischia</taxon>
        <taxon>Theropoda</taxon>
        <taxon>Coelurosauria</taxon>
        <taxon>Aves</taxon>
        <taxon>Neognathae</taxon>
        <taxon>Galloanserae</taxon>
        <taxon>Anseriformes</taxon>
        <taxon>Anatidae</taxon>
        <taxon>Anserinae</taxon>
        <taxon>Anser</taxon>
    </lineage>
</organism>
<evidence type="ECO:0000256" key="14">
    <source>
        <dbReference type="ARBA" id="ARBA00023242"/>
    </source>
</evidence>
<dbReference type="SMART" id="SM00415">
    <property type="entry name" value="HSF"/>
    <property type="match status" value="1"/>
</dbReference>
<evidence type="ECO:0000259" key="21">
    <source>
        <dbReference type="SMART" id="SM00415"/>
    </source>
</evidence>
<dbReference type="InterPro" id="IPR036390">
    <property type="entry name" value="WH_DNA-bd_sf"/>
</dbReference>
<dbReference type="GO" id="GO:0051321">
    <property type="term" value="P:meiotic cell cycle"/>
    <property type="evidence" value="ECO:0007669"/>
    <property type="project" value="UniProtKB-KW"/>
</dbReference>
<evidence type="ECO:0000313" key="22">
    <source>
        <dbReference type="Ensembl" id="ENSACDP00005023678.1"/>
    </source>
</evidence>
<dbReference type="FunFam" id="1.10.10.10:FF:000531">
    <property type="entry name" value="Heat shock transcription factor 5"/>
    <property type="match status" value="1"/>
</dbReference>
<evidence type="ECO:0000256" key="1">
    <source>
        <dbReference type="ARBA" id="ARBA00004123"/>
    </source>
</evidence>
<comment type="subcellular location">
    <subcellularLocation>
        <location evidence="2">Chromosome</location>
    </subcellularLocation>
    <subcellularLocation>
        <location evidence="1">Nucleus</location>
    </subcellularLocation>
</comment>
<protein>
    <recommendedName>
        <fullName evidence="17">Heat shock factor protein 5</fullName>
    </recommendedName>
    <alternativeName>
        <fullName evidence="18">Heat shock transcription factor 5</fullName>
    </alternativeName>
</protein>
<dbReference type="InterPro" id="IPR036388">
    <property type="entry name" value="WH-like_DNA-bd_sf"/>
</dbReference>
<evidence type="ECO:0000256" key="15">
    <source>
        <dbReference type="ARBA" id="ARBA00023254"/>
    </source>
</evidence>
<dbReference type="KEGG" id="acyg:106041032"/>
<evidence type="ECO:0000256" key="12">
    <source>
        <dbReference type="ARBA" id="ARBA00023159"/>
    </source>
</evidence>
<evidence type="ECO:0000256" key="5">
    <source>
        <dbReference type="ARBA" id="ARBA00022454"/>
    </source>
</evidence>
<evidence type="ECO:0000256" key="9">
    <source>
        <dbReference type="ARBA" id="ARBA00022871"/>
    </source>
</evidence>
<dbReference type="GO" id="GO:0005694">
    <property type="term" value="C:chromosome"/>
    <property type="evidence" value="ECO:0007669"/>
    <property type="project" value="UniProtKB-SubCell"/>
</dbReference>
<keyword evidence="7" id="KW-0597">Phosphoprotein</keyword>
<dbReference type="GO" id="GO:0030154">
    <property type="term" value="P:cell differentiation"/>
    <property type="evidence" value="ECO:0007669"/>
    <property type="project" value="UniProtKB-KW"/>
</dbReference>
<dbReference type="PANTHER" id="PTHR10015">
    <property type="entry name" value="HEAT SHOCK TRANSCRIPTION FACTOR"/>
    <property type="match status" value="1"/>
</dbReference>
<dbReference type="Proteomes" id="UP000694521">
    <property type="component" value="Unplaced"/>
</dbReference>
<keyword evidence="12" id="KW-0010">Activator</keyword>
<evidence type="ECO:0000256" key="18">
    <source>
        <dbReference type="ARBA" id="ARBA00079386"/>
    </source>
</evidence>
<gene>
    <name evidence="22" type="primary">HSF5</name>
</gene>
<comment type="function">
    <text evidence="16">DNA-binding transcription factor that is essential for male fertility, spermatogenesis and meiotic prophase progression in spermatocytes under non-stress conditions. Positvely and negatively regulates gene expression to ensure progression of meiotic prophase beyond pachytene stage in spermatocytes. Plays a role in male germline meiotic sex chromosome remodeling and silencing through regulation of SMARCA4.</text>
</comment>
<dbReference type="Pfam" id="PF00447">
    <property type="entry name" value="HSF_DNA-bind"/>
    <property type="match status" value="1"/>
</dbReference>
<dbReference type="CTD" id="124535"/>
<dbReference type="GO" id="GO:0007283">
    <property type="term" value="P:spermatogenesis"/>
    <property type="evidence" value="ECO:0007669"/>
    <property type="project" value="UniProtKB-KW"/>
</dbReference>
<keyword evidence="13" id="KW-0804">Transcription</keyword>
<evidence type="ECO:0000256" key="20">
    <source>
        <dbReference type="SAM" id="MobiDB-lite"/>
    </source>
</evidence>
<feature type="region of interest" description="Disordered" evidence="20">
    <location>
        <begin position="407"/>
        <end position="447"/>
    </location>
</feature>
<keyword evidence="23" id="KW-1185">Reference proteome</keyword>
<feature type="domain" description="HSF-type DNA-binding" evidence="21">
    <location>
        <begin position="11"/>
        <end position="149"/>
    </location>
</feature>
<keyword evidence="10" id="KW-0805">Transcription regulation</keyword>
<dbReference type="Gene3D" id="1.10.10.10">
    <property type="entry name" value="Winged helix-like DNA-binding domain superfamily/Winged helix DNA-binding domain"/>
    <property type="match status" value="1"/>
</dbReference>
<dbReference type="SUPFAM" id="SSF46785">
    <property type="entry name" value="Winged helix' DNA-binding domain"/>
    <property type="match status" value="1"/>
</dbReference>
<comment type="subunit">
    <text evidence="4">Homooligomer.</text>
</comment>
<dbReference type="RefSeq" id="XP_047924176.1">
    <property type="nucleotide sequence ID" value="XM_048068219.2"/>
</dbReference>
<comment type="similarity">
    <text evidence="3 19">Belongs to the HSF family.</text>
</comment>
<dbReference type="OrthoDB" id="6418155at2759"/>
<feature type="region of interest" description="Disordered" evidence="20">
    <location>
        <begin position="557"/>
        <end position="595"/>
    </location>
</feature>
<accession>A0A8B9EP67</accession>
<sequence length="612" mass="66351">MEEPLLPAPINPNNFPAKLWRLVNSPLFRSIRWDARGEGLLIDQPLFESELLGAGQGRAAGPGGDGAAGAGDLFKTTNFTSFIRQLNLYGFRKVVMGPAGGAAETGPGPGPGPGGDGDGGGGSGGPLHHFHSPHFRRDRPDLLVHLKRLTSANKAKLAAGLEVTSRPPNRFQRLLGTSLHGDLLLPPSTPGKADRPGLLTVGQFHGPYHQDSLFPYSYISASSHNHSTLPSKSLDRTPVPSRTWQNSLGFVPGHEASPAFSDKGVAFPVLQRFPTEVTYTLQPSTSPVPLQQRSQAIATSPPKYSSYTSSMQFSQTYYPTAALQCCSPTTHIDPLTGYASPTASTYAHCSFFQSPPMQSPYAVEFLPSNWPCNTSDENKKTEVNLEAVFQIVDEMHSTPKAEMVKVEPMENQCSSPRSNRSQPLLVDTENSDPPSSNEESQLEPLTPVASDITSFVMGADQEMTCPLSQPSEFLYTLRNSASVESGAARLLQEPVTMQEACAKLREQQDHFPTPSSVMFVQEGQRFSPQKYSPESKTKAKCQSNTSGTVVSSEEIGFLTSGTGPVNKSAVSSVQRRSRERRNSTQNSKSPDLHLLVDVACKQGHFPKEEIRE</sequence>
<dbReference type="InterPro" id="IPR000232">
    <property type="entry name" value="HSF_DNA-bd"/>
</dbReference>
<name>A0A8B9EP67_ANSCY</name>
<keyword evidence="11" id="KW-0238">DNA-binding</keyword>
<keyword evidence="5" id="KW-0158">Chromosome</keyword>
<feature type="region of interest" description="Disordered" evidence="20">
    <location>
        <begin position="100"/>
        <end position="135"/>
    </location>
</feature>
<evidence type="ECO:0000256" key="10">
    <source>
        <dbReference type="ARBA" id="ARBA00023015"/>
    </source>
</evidence>
<dbReference type="AlphaFoldDB" id="A0A8B9EP67"/>
<dbReference type="PANTHER" id="PTHR10015:SF278">
    <property type="entry name" value="HEAT SHOCK FACTOR PROTEIN 5"/>
    <property type="match status" value="1"/>
</dbReference>
<dbReference type="GO" id="GO:0003700">
    <property type="term" value="F:DNA-binding transcription factor activity"/>
    <property type="evidence" value="ECO:0007669"/>
    <property type="project" value="InterPro"/>
</dbReference>